<feature type="compositionally biased region" description="Low complexity" evidence="1">
    <location>
        <begin position="277"/>
        <end position="287"/>
    </location>
</feature>
<feature type="compositionally biased region" description="Polar residues" evidence="1">
    <location>
        <begin position="114"/>
        <end position="132"/>
    </location>
</feature>
<dbReference type="AlphaFoldDB" id="A0A9W9CZ38"/>
<feature type="region of interest" description="Disordered" evidence="1">
    <location>
        <begin position="310"/>
        <end position="340"/>
    </location>
</feature>
<dbReference type="OrthoDB" id="10611306at2759"/>
<feature type="compositionally biased region" description="Polar residues" evidence="1">
    <location>
        <begin position="257"/>
        <end position="276"/>
    </location>
</feature>
<feature type="compositionally biased region" description="Polar residues" evidence="1">
    <location>
        <begin position="184"/>
        <end position="201"/>
    </location>
</feature>
<evidence type="ECO:0000313" key="2">
    <source>
        <dbReference type="EMBL" id="KAJ4394181.1"/>
    </source>
</evidence>
<feature type="region of interest" description="Disordered" evidence="1">
    <location>
        <begin position="32"/>
        <end position="60"/>
    </location>
</feature>
<organism evidence="2 3">
    <name type="scientific">Gnomoniopsis smithogilvyi</name>
    <dbReference type="NCBI Taxonomy" id="1191159"/>
    <lineage>
        <taxon>Eukaryota</taxon>
        <taxon>Fungi</taxon>
        <taxon>Dikarya</taxon>
        <taxon>Ascomycota</taxon>
        <taxon>Pezizomycotina</taxon>
        <taxon>Sordariomycetes</taxon>
        <taxon>Sordariomycetidae</taxon>
        <taxon>Diaporthales</taxon>
        <taxon>Gnomoniaceae</taxon>
        <taxon>Gnomoniopsis</taxon>
    </lineage>
</organism>
<gene>
    <name evidence="2" type="ORF">N0V93_003398</name>
</gene>
<proteinExistence type="predicted"/>
<comment type="caution">
    <text evidence="2">The sequence shown here is derived from an EMBL/GenBank/DDBJ whole genome shotgun (WGS) entry which is preliminary data.</text>
</comment>
<keyword evidence="3" id="KW-1185">Reference proteome</keyword>
<dbReference type="EMBL" id="JAPEVB010000002">
    <property type="protein sequence ID" value="KAJ4394181.1"/>
    <property type="molecule type" value="Genomic_DNA"/>
</dbReference>
<reference evidence="2" key="1">
    <citation type="submission" date="2022-10" db="EMBL/GenBank/DDBJ databases">
        <title>Tapping the CABI collections for fungal endophytes: first genome assemblies for Collariella, Neodidymelliopsis, Ascochyta clinopodiicola, Didymella pomorum, Didymosphaeria variabile, Neocosmospora piperis and Neocucurbitaria cava.</title>
        <authorList>
            <person name="Hill R."/>
        </authorList>
    </citation>
    <scope>NUCLEOTIDE SEQUENCE</scope>
    <source>
        <strain evidence="2">IMI 355082</strain>
    </source>
</reference>
<accession>A0A9W9CZ38</accession>
<sequence>MYGFPAGQPSYSNCIPHHPYCVYSAQNPHLSAEESSSGTARAPKSSQVVLGQAESFQASPQTPFGQLAAQAPQTTIPAPIQAYRSENGTQNRTSLVSGSSTESEDAQCPRKSSKSQQNTQHRGSVSAESSVTIEKIRKSRQATNPGKQAVLGSKRSRERSQGFDQGSINEVSDSTHQPIKITRQENASQSYKNRRPASSTAYVLKRSRQDIEDNDEDGTGSLPAKKSRHKYSPKTRIVKMSVSSYEGMQRLRQIFTTSQADSQSGSTIQDNFQTLTSGSESRSSFSSQPIKKPRLDGVLDAAGYQPVPWPVPDLPPQIPHKQRSCQLPTKPGRAGHQGSYSGLLSQHTRTTNQVNDDEAREAATILLNMRLGR</sequence>
<evidence type="ECO:0000313" key="3">
    <source>
        <dbReference type="Proteomes" id="UP001140453"/>
    </source>
</evidence>
<name>A0A9W9CZ38_9PEZI</name>
<protein>
    <submittedName>
        <fullName evidence="2">Uncharacterized protein</fullName>
    </submittedName>
</protein>
<feature type="compositionally biased region" description="Polar residues" evidence="1">
    <location>
        <begin position="84"/>
        <end position="101"/>
    </location>
</feature>
<feature type="compositionally biased region" description="Polar residues" evidence="1">
    <location>
        <begin position="162"/>
        <end position="177"/>
    </location>
</feature>
<feature type="region of interest" description="Disordered" evidence="1">
    <location>
        <begin position="257"/>
        <end position="291"/>
    </location>
</feature>
<evidence type="ECO:0000256" key="1">
    <source>
        <dbReference type="SAM" id="MobiDB-lite"/>
    </source>
</evidence>
<feature type="region of interest" description="Disordered" evidence="1">
    <location>
        <begin position="83"/>
        <end position="233"/>
    </location>
</feature>
<dbReference type="Proteomes" id="UP001140453">
    <property type="component" value="Unassembled WGS sequence"/>
</dbReference>